<accession>A0A1M4EBZ1</accession>
<evidence type="ECO:0000313" key="2">
    <source>
        <dbReference type="EMBL" id="SBO96471.1"/>
    </source>
</evidence>
<reference evidence="2" key="1">
    <citation type="submission" date="2016-04" db="EMBL/GenBank/DDBJ databases">
        <authorList>
            <person name="Evans L.H."/>
            <person name="Alamgir A."/>
            <person name="Owens N."/>
            <person name="Weber N.D."/>
            <person name="Virtaneva K."/>
            <person name="Barbian K."/>
            <person name="Babar A."/>
            <person name="Rosenke K."/>
        </authorList>
    </citation>
    <scope>NUCLEOTIDE SEQUENCE</scope>
    <source>
        <strain evidence="2">Nono1</strain>
    </source>
</reference>
<feature type="signal peptide" evidence="1">
    <location>
        <begin position="1"/>
        <end position="19"/>
    </location>
</feature>
<dbReference type="PROSITE" id="PS51257">
    <property type="entry name" value="PROKAR_LIPOPROTEIN"/>
    <property type="match status" value="1"/>
</dbReference>
<feature type="chain" id="PRO_5038355792" description="Lipoprotein" evidence="1">
    <location>
        <begin position="20"/>
        <end position="106"/>
    </location>
</feature>
<dbReference type="AlphaFoldDB" id="A0A1M4EBZ1"/>
<evidence type="ECO:0000256" key="1">
    <source>
        <dbReference type="SAM" id="SignalP"/>
    </source>
</evidence>
<sequence>MRRSLLGIGAALTLAASLAGCSGDDAKAQWIEEVKAAGFIASESYELMFEKAKLMCESGGSDTIARLAQVGLTNGQSRDNMDKLGIKPEEAAKRYAAATWKHACGH</sequence>
<protein>
    <recommendedName>
        <fullName evidence="3">Lipoprotein</fullName>
    </recommendedName>
</protein>
<dbReference type="RefSeq" id="WP_225275774.1">
    <property type="nucleotide sequence ID" value="NZ_CP084058.1"/>
</dbReference>
<dbReference type="EMBL" id="LT559118">
    <property type="protein sequence ID" value="SBO96471.1"/>
    <property type="molecule type" value="Genomic_DNA"/>
</dbReference>
<proteinExistence type="predicted"/>
<organism evidence="2">
    <name type="scientific">Nonomuraea gerenzanensis</name>
    <dbReference type="NCBI Taxonomy" id="93944"/>
    <lineage>
        <taxon>Bacteria</taxon>
        <taxon>Bacillati</taxon>
        <taxon>Actinomycetota</taxon>
        <taxon>Actinomycetes</taxon>
        <taxon>Streptosporangiales</taxon>
        <taxon>Streptosporangiaceae</taxon>
        <taxon>Nonomuraea</taxon>
    </lineage>
</organism>
<name>A0A1M4EBZ1_9ACTN</name>
<evidence type="ECO:0008006" key="3">
    <source>
        <dbReference type="Google" id="ProtNLM"/>
    </source>
</evidence>
<gene>
    <name evidence="2" type="ORF">BN4615_P5987</name>
</gene>
<keyword evidence="1" id="KW-0732">Signal</keyword>